<evidence type="ECO:0000256" key="4">
    <source>
        <dbReference type="ARBA" id="ARBA00022980"/>
    </source>
</evidence>
<proteinExistence type="inferred from homology"/>
<comment type="function">
    <text evidence="6 7">This protein binds to 23S rRNA in the presence of protein L20.</text>
</comment>
<dbReference type="EMBL" id="FWZT01000023">
    <property type="protein sequence ID" value="SMF66979.1"/>
    <property type="molecule type" value="Genomic_DNA"/>
</dbReference>
<dbReference type="GO" id="GO:0006412">
    <property type="term" value="P:translation"/>
    <property type="evidence" value="ECO:0007669"/>
    <property type="project" value="UniProtKB-UniRule"/>
</dbReference>
<dbReference type="GO" id="GO:0003735">
    <property type="term" value="F:structural constituent of ribosome"/>
    <property type="evidence" value="ECO:0007669"/>
    <property type="project" value="InterPro"/>
</dbReference>
<evidence type="ECO:0000256" key="2">
    <source>
        <dbReference type="ARBA" id="ARBA00022730"/>
    </source>
</evidence>
<dbReference type="Pfam" id="PF00829">
    <property type="entry name" value="Ribosomal_L21p"/>
    <property type="match status" value="1"/>
</dbReference>
<evidence type="ECO:0000313" key="8">
    <source>
        <dbReference type="EMBL" id="SMF66979.1"/>
    </source>
</evidence>
<dbReference type="InterPro" id="IPR001787">
    <property type="entry name" value="Ribosomal_bL21"/>
</dbReference>
<evidence type="ECO:0000256" key="6">
    <source>
        <dbReference type="HAMAP-Rule" id="MF_01363"/>
    </source>
</evidence>
<dbReference type="OrthoDB" id="5295754at2"/>
<evidence type="ECO:0000256" key="1">
    <source>
        <dbReference type="ARBA" id="ARBA00008563"/>
    </source>
</evidence>
<dbReference type="PANTHER" id="PTHR21349">
    <property type="entry name" value="50S RIBOSOMAL PROTEIN L21"/>
    <property type="match status" value="1"/>
</dbReference>
<dbReference type="PROSITE" id="PS01169">
    <property type="entry name" value="RIBOSOMAL_L21"/>
    <property type="match status" value="1"/>
</dbReference>
<dbReference type="STRING" id="1513793.SAMN06296036_12386"/>
<protein>
    <recommendedName>
        <fullName evidence="6">Large ribosomal subunit protein bL21</fullName>
    </recommendedName>
</protein>
<dbReference type="AlphaFoldDB" id="A0A1Y6CPX7"/>
<sequence length="103" mass="11404">MYAVVKAGGHQYRVSQGDELTVDFLEGKKEGDKITLDQVLLVGGDNTVVGAPFVEGAKVEATVKKQAHNPKIIVFKFKRRKDYKKTKGHKQPVTVLEINSISH</sequence>
<dbReference type="InterPro" id="IPR018258">
    <property type="entry name" value="Ribosomal_bL21_CS"/>
</dbReference>
<keyword evidence="2 6" id="KW-0699">rRNA-binding</keyword>
<evidence type="ECO:0000256" key="3">
    <source>
        <dbReference type="ARBA" id="ARBA00022884"/>
    </source>
</evidence>
<keyword evidence="9" id="KW-1185">Reference proteome</keyword>
<keyword evidence="3 6" id="KW-0694">RNA-binding</keyword>
<reference evidence="9" key="1">
    <citation type="submission" date="2017-04" db="EMBL/GenBank/DDBJ databases">
        <authorList>
            <person name="Varghese N."/>
            <person name="Submissions S."/>
        </authorList>
    </citation>
    <scope>NUCLEOTIDE SEQUENCE [LARGE SCALE GENOMIC DNA]</scope>
    <source>
        <strain evidence="9">RKEM611</strain>
    </source>
</reference>
<dbReference type="InterPro" id="IPR028909">
    <property type="entry name" value="bL21-like"/>
</dbReference>
<dbReference type="InterPro" id="IPR036164">
    <property type="entry name" value="bL21-like_sf"/>
</dbReference>
<dbReference type="PANTHER" id="PTHR21349:SF0">
    <property type="entry name" value="LARGE RIBOSOMAL SUBUNIT PROTEIN BL21M"/>
    <property type="match status" value="1"/>
</dbReference>
<gene>
    <name evidence="6" type="primary">rplU</name>
    <name evidence="8" type="ORF">SAMN06296036_12386</name>
</gene>
<evidence type="ECO:0000256" key="5">
    <source>
        <dbReference type="ARBA" id="ARBA00023274"/>
    </source>
</evidence>
<comment type="subunit">
    <text evidence="6">Part of the 50S ribosomal subunit. Contacts protein L20.</text>
</comment>
<organism evidence="8 9">
    <name type="scientific">Pseudobacteriovorax antillogorgiicola</name>
    <dbReference type="NCBI Taxonomy" id="1513793"/>
    <lineage>
        <taxon>Bacteria</taxon>
        <taxon>Pseudomonadati</taxon>
        <taxon>Bdellovibrionota</taxon>
        <taxon>Oligoflexia</taxon>
        <taxon>Oligoflexales</taxon>
        <taxon>Pseudobacteriovoracaceae</taxon>
        <taxon>Pseudobacteriovorax</taxon>
    </lineage>
</organism>
<name>A0A1Y6CPX7_9BACT</name>
<dbReference type="GO" id="GO:0005737">
    <property type="term" value="C:cytoplasm"/>
    <property type="evidence" value="ECO:0007669"/>
    <property type="project" value="UniProtKB-ARBA"/>
</dbReference>
<comment type="similarity">
    <text evidence="1 6 7">Belongs to the bacterial ribosomal protein bL21 family.</text>
</comment>
<evidence type="ECO:0000256" key="7">
    <source>
        <dbReference type="RuleBase" id="RU000562"/>
    </source>
</evidence>
<dbReference type="Proteomes" id="UP000192907">
    <property type="component" value="Unassembled WGS sequence"/>
</dbReference>
<dbReference type="RefSeq" id="WP_132323699.1">
    <property type="nucleotide sequence ID" value="NZ_FWZT01000023.1"/>
</dbReference>
<keyword evidence="4 6" id="KW-0689">Ribosomal protein</keyword>
<dbReference type="GO" id="GO:0005840">
    <property type="term" value="C:ribosome"/>
    <property type="evidence" value="ECO:0007669"/>
    <property type="project" value="UniProtKB-KW"/>
</dbReference>
<evidence type="ECO:0000313" key="9">
    <source>
        <dbReference type="Proteomes" id="UP000192907"/>
    </source>
</evidence>
<keyword evidence="5 6" id="KW-0687">Ribonucleoprotein</keyword>
<dbReference type="GO" id="GO:1990904">
    <property type="term" value="C:ribonucleoprotein complex"/>
    <property type="evidence" value="ECO:0007669"/>
    <property type="project" value="UniProtKB-KW"/>
</dbReference>
<accession>A0A1Y6CPX7</accession>
<dbReference type="SUPFAM" id="SSF141091">
    <property type="entry name" value="L21p-like"/>
    <property type="match status" value="1"/>
</dbReference>
<dbReference type="GO" id="GO:0019843">
    <property type="term" value="F:rRNA binding"/>
    <property type="evidence" value="ECO:0007669"/>
    <property type="project" value="UniProtKB-UniRule"/>
</dbReference>
<dbReference type="HAMAP" id="MF_01363">
    <property type="entry name" value="Ribosomal_bL21"/>
    <property type="match status" value="1"/>
</dbReference>
<dbReference type="NCBIfam" id="TIGR00061">
    <property type="entry name" value="L21"/>
    <property type="match status" value="1"/>
</dbReference>